<evidence type="ECO:0000313" key="1">
    <source>
        <dbReference type="EMBL" id="MEY9320391.1"/>
    </source>
</evidence>
<organism evidence="1 2">
    <name type="scientific">Bradyrhizobium elkanii</name>
    <dbReference type="NCBI Taxonomy" id="29448"/>
    <lineage>
        <taxon>Bacteria</taxon>
        <taxon>Pseudomonadati</taxon>
        <taxon>Pseudomonadota</taxon>
        <taxon>Alphaproteobacteria</taxon>
        <taxon>Hyphomicrobiales</taxon>
        <taxon>Nitrobacteraceae</taxon>
        <taxon>Bradyrhizobium</taxon>
    </lineage>
</organism>
<dbReference type="EMBL" id="JBGBZA010000002">
    <property type="protein sequence ID" value="MEY9320391.1"/>
    <property type="molecule type" value="Genomic_DNA"/>
</dbReference>
<protein>
    <submittedName>
        <fullName evidence="1">Uncharacterized protein</fullName>
    </submittedName>
</protein>
<gene>
    <name evidence="1" type="ORF">ABIF29_007190</name>
</gene>
<reference evidence="1 2" key="1">
    <citation type="submission" date="2024-07" db="EMBL/GenBank/DDBJ databases">
        <title>Genomic Encyclopedia of Type Strains, Phase V (KMG-V): Genome sequencing to study the core and pangenomes of soil and plant-associated prokaryotes.</title>
        <authorList>
            <person name="Whitman W."/>
        </authorList>
    </citation>
    <scope>NUCLEOTIDE SEQUENCE [LARGE SCALE GENOMIC DNA]</scope>
    <source>
        <strain evidence="1 2">USDA 415</strain>
    </source>
</reference>
<sequence>MRRKICERQFNVSPSGNHHRLVLTLSIEWVTDLDQSDAMGSRLPIAQAPTELKNVYSGGTPILASIRQQVPQHGDGRLSHQTLSDDFFVFRFERTPDGYDIFIEQQRDYGGRACDAAATHRLGLSSDRPRICIGPGKEPRDLPTAIFLAMLWAERTSRYIRDGVPWS</sequence>
<comment type="caution">
    <text evidence="1">The sequence shown here is derived from an EMBL/GenBank/DDBJ whole genome shotgun (WGS) entry which is preliminary data.</text>
</comment>
<evidence type="ECO:0000313" key="2">
    <source>
        <dbReference type="Proteomes" id="UP001565471"/>
    </source>
</evidence>
<accession>A0ABV4FAQ2</accession>
<proteinExistence type="predicted"/>
<name>A0ABV4FAQ2_BRAEL</name>
<keyword evidence="2" id="KW-1185">Reference proteome</keyword>
<dbReference type="Proteomes" id="UP001565471">
    <property type="component" value="Unassembled WGS sequence"/>
</dbReference>